<keyword evidence="1" id="KW-0175">Coiled coil</keyword>
<evidence type="ECO:0000313" key="3">
    <source>
        <dbReference type="Ensembl" id="ENSSLDP00000004881.1"/>
    </source>
</evidence>
<dbReference type="Proteomes" id="UP000261360">
    <property type="component" value="Unplaced"/>
</dbReference>
<feature type="compositionally biased region" description="Pro residues" evidence="2">
    <location>
        <begin position="362"/>
        <end position="376"/>
    </location>
</feature>
<evidence type="ECO:0000256" key="2">
    <source>
        <dbReference type="SAM" id="MobiDB-lite"/>
    </source>
</evidence>
<dbReference type="GeneTree" id="ENSGT00390000013916"/>
<keyword evidence="4" id="KW-1185">Reference proteome</keyword>
<feature type="region of interest" description="Disordered" evidence="2">
    <location>
        <begin position="556"/>
        <end position="575"/>
    </location>
</feature>
<dbReference type="GO" id="GO:0005634">
    <property type="term" value="C:nucleus"/>
    <property type="evidence" value="ECO:0007669"/>
    <property type="project" value="TreeGrafter"/>
</dbReference>
<organism evidence="3 4">
    <name type="scientific">Seriola lalandi dorsalis</name>
    <dbReference type="NCBI Taxonomy" id="1841481"/>
    <lineage>
        <taxon>Eukaryota</taxon>
        <taxon>Metazoa</taxon>
        <taxon>Chordata</taxon>
        <taxon>Craniata</taxon>
        <taxon>Vertebrata</taxon>
        <taxon>Euteleostomi</taxon>
        <taxon>Actinopterygii</taxon>
        <taxon>Neopterygii</taxon>
        <taxon>Teleostei</taxon>
        <taxon>Neoteleostei</taxon>
        <taxon>Acanthomorphata</taxon>
        <taxon>Carangaria</taxon>
        <taxon>Carangiformes</taxon>
        <taxon>Carangidae</taxon>
        <taxon>Seriola</taxon>
    </lineage>
</organism>
<dbReference type="GO" id="GO:0000978">
    <property type="term" value="F:RNA polymerase II cis-regulatory region sequence-specific DNA binding"/>
    <property type="evidence" value="ECO:0007669"/>
    <property type="project" value="TreeGrafter"/>
</dbReference>
<name>A0A3B4WK96_SERLL</name>
<feature type="region of interest" description="Disordered" evidence="2">
    <location>
        <begin position="360"/>
        <end position="396"/>
    </location>
</feature>
<protein>
    <submittedName>
        <fullName evidence="3">Calcium-responsive transcription factor-like</fullName>
    </submittedName>
</protein>
<feature type="region of interest" description="Disordered" evidence="2">
    <location>
        <begin position="145"/>
        <end position="179"/>
    </location>
</feature>
<evidence type="ECO:0000256" key="1">
    <source>
        <dbReference type="SAM" id="Coils"/>
    </source>
</evidence>
<dbReference type="GO" id="GO:0000981">
    <property type="term" value="F:DNA-binding transcription factor activity, RNA polymerase II-specific"/>
    <property type="evidence" value="ECO:0007669"/>
    <property type="project" value="TreeGrafter"/>
</dbReference>
<dbReference type="RefSeq" id="XP_023262723.1">
    <property type="nucleotide sequence ID" value="XM_023406955.1"/>
</dbReference>
<feature type="region of interest" description="Disordered" evidence="2">
    <location>
        <begin position="1"/>
        <end position="72"/>
    </location>
</feature>
<feature type="compositionally biased region" description="Polar residues" evidence="2">
    <location>
        <begin position="61"/>
        <end position="72"/>
    </location>
</feature>
<feature type="compositionally biased region" description="Polar residues" evidence="2">
    <location>
        <begin position="157"/>
        <end position="166"/>
    </location>
</feature>
<dbReference type="InterPro" id="IPR029309">
    <property type="entry name" value="CaRF"/>
</dbReference>
<reference evidence="3" key="2">
    <citation type="submission" date="2025-09" db="UniProtKB">
        <authorList>
            <consortium name="Ensembl"/>
        </authorList>
    </citation>
    <scope>IDENTIFICATION</scope>
</reference>
<reference evidence="3" key="1">
    <citation type="submission" date="2025-08" db="UniProtKB">
        <authorList>
            <consortium name="Ensembl"/>
        </authorList>
    </citation>
    <scope>IDENTIFICATION</scope>
</reference>
<sequence length="629" mass="68875">MEEAGPDPSDSGVVTTETVADRNTCPEPEQSAGPGSADWTLPPPTASVTTETKPPLPPAGSTPSDPSADTWMTSQLQAPPLAPFQNQLIIMEPRGQTLSCECLVIVTDQSEGREYFVIPSNQLSGSQLAVFSSSSPADPVVDVPVTTVTDDSTSSSGAPSEQTAATSRLDVSAPTKTLSSDAPSWALRLRSMEKLGDSYRGFCCSGAEVEAILLLHKQETSCVFGTRQSPSLDKPATRLMWKSQYVPYDGIPFVNAGSRAVVMECQFGPRRKGQQPKKNSELTDEVTYKATCPARIYIKKVRKFPEFRVSTELTADRKTVRQEQEKAFQCLKNQNLETGGVIRFYLQLPTERAHLYHSMDLPPIPPPPPDLPPPTYQPEEEEEETMEEKGQQTGLMPSRLHPRVAERIRQLVAAGHHQVYTVRKQLRRFVEKELFKSEGLPERHNLRFFPTINDIKNHIHESQKALGLTASATEWTEGSTDPLEETVTLTLTPAAEDVDGSDCLSPEAVQLFSSLTSLQPKIFAQLQGILQPLPPPPPLPSLPLVISPSFFLQTPAGGSAGASGPEEKLDVGQQAGGGTQQVVLQNGENVELQIIDATDNREQANELQVELKEEEEEEMKMKEMEDPPC</sequence>
<dbReference type="Pfam" id="PF15299">
    <property type="entry name" value="ALS2CR8"/>
    <property type="match status" value="1"/>
</dbReference>
<dbReference type="PANTHER" id="PTHR14694">
    <property type="entry name" value="CALCIUM-RESPONSIVE TRANSCRIPTION FACTOR"/>
    <property type="match status" value="1"/>
</dbReference>
<dbReference type="AlphaFoldDB" id="A0A3B4WK96"/>
<feature type="compositionally biased region" description="Low complexity" evidence="2">
    <location>
        <begin position="145"/>
        <end position="156"/>
    </location>
</feature>
<accession>A0A3B4WK96</accession>
<dbReference type="GeneID" id="111655515"/>
<dbReference type="Ensembl" id="ENSSLDT00000005040.1">
    <property type="protein sequence ID" value="ENSSLDP00000004881.1"/>
    <property type="gene ID" value="ENSSLDG00000003890.1"/>
</dbReference>
<evidence type="ECO:0000313" key="4">
    <source>
        <dbReference type="Proteomes" id="UP000261360"/>
    </source>
</evidence>
<dbReference type="STRING" id="1841481.ENSSLDP00000004881"/>
<dbReference type="PANTHER" id="PTHR14694:SF1">
    <property type="entry name" value="CALCIUM-RESPONSIVE TRANSCRIPTION FACTOR"/>
    <property type="match status" value="1"/>
</dbReference>
<feature type="coiled-coil region" evidence="1">
    <location>
        <begin position="594"/>
        <end position="625"/>
    </location>
</feature>
<proteinExistence type="predicted"/>